<gene>
    <name evidence="2" type="ORF">RAMLITH_19025</name>
</gene>
<proteinExistence type="predicted"/>
<accession>A0A7X6DIR5</accession>
<comment type="caution">
    <text evidence="2">The sequence shown here is derived from an EMBL/GenBank/DDBJ whole genome shotgun (WGS) entry which is preliminary data.</text>
</comment>
<dbReference type="Pfam" id="PF11756">
    <property type="entry name" value="YgbA_NO"/>
    <property type="match status" value="1"/>
</dbReference>
<dbReference type="EMBL" id="VTOX01000008">
    <property type="protein sequence ID" value="NKE67919.1"/>
    <property type="molecule type" value="Genomic_DNA"/>
</dbReference>
<evidence type="ECO:0000313" key="2">
    <source>
        <dbReference type="EMBL" id="NKE67919.1"/>
    </source>
</evidence>
<evidence type="ECO:0000313" key="3">
    <source>
        <dbReference type="Proteomes" id="UP000521868"/>
    </source>
</evidence>
<organism evidence="2 3">
    <name type="scientific">Ramlibacter lithotrophicus</name>
    <dbReference type="NCBI Taxonomy" id="2606681"/>
    <lineage>
        <taxon>Bacteria</taxon>
        <taxon>Pseudomonadati</taxon>
        <taxon>Pseudomonadota</taxon>
        <taxon>Betaproteobacteria</taxon>
        <taxon>Burkholderiales</taxon>
        <taxon>Comamonadaceae</taxon>
        <taxon>Ramlibacter</taxon>
    </lineage>
</organism>
<dbReference type="InterPro" id="IPR020483">
    <property type="entry name" value="Uncharacterised_YgbA"/>
</dbReference>
<keyword evidence="3" id="KW-1185">Reference proteome</keyword>
<dbReference type="Proteomes" id="UP000521868">
    <property type="component" value="Unassembled WGS sequence"/>
</dbReference>
<feature type="region of interest" description="Disordered" evidence="1">
    <location>
        <begin position="116"/>
        <end position="155"/>
    </location>
</feature>
<protein>
    <submittedName>
        <fullName evidence="2">Nitrous oxide-stimulated promoter family protein</fullName>
    </submittedName>
</protein>
<dbReference type="NCBIfam" id="NF007714">
    <property type="entry name" value="PRK10410.1-2"/>
    <property type="match status" value="1"/>
</dbReference>
<reference evidence="2 3" key="1">
    <citation type="journal article" date="2020" name="Nature">
        <title>Bacterial chemolithoautotrophy via manganese oxidation.</title>
        <authorList>
            <person name="Yu H."/>
            <person name="Leadbetter J.R."/>
        </authorList>
    </citation>
    <scope>NUCLEOTIDE SEQUENCE [LARGE SCALE GENOMIC DNA]</scope>
    <source>
        <strain evidence="2 3">RBP-1</strain>
    </source>
</reference>
<dbReference type="RefSeq" id="WP_168109052.1">
    <property type="nucleotide sequence ID" value="NZ_VTOX01000008.1"/>
</dbReference>
<evidence type="ECO:0000256" key="1">
    <source>
        <dbReference type="SAM" id="MobiDB-lite"/>
    </source>
</evidence>
<dbReference type="AlphaFoldDB" id="A0A7X6DIR5"/>
<sequence length="155" mass="17208">MQIVEFITDKRFLRRRRELKIIQTMVGLYCRGNRHEIGAPLCTDCAALLAYATRRLERCVFGDAKPTCANCVVHCYGAGMRERIRVVMRWAGPRMMVRHPIMAIAHLIDERRPVPMLPAKKSGGATSDVAGTAGREVTRPGQDGSAGSALGETRR</sequence>
<name>A0A7X6DIR5_9BURK</name>